<dbReference type="InParanoid" id="A0A7R8Z0G0"/>
<evidence type="ECO:0000313" key="1">
    <source>
        <dbReference type="EMBL" id="CAD7092359.1"/>
    </source>
</evidence>
<dbReference type="EMBL" id="LR899014">
    <property type="protein sequence ID" value="CAD7092359.1"/>
    <property type="molecule type" value="Genomic_DNA"/>
</dbReference>
<keyword evidence="2" id="KW-1185">Reference proteome</keyword>
<proteinExistence type="predicted"/>
<name>A0A7R8Z0G0_HERIL</name>
<protein>
    <submittedName>
        <fullName evidence="1">Uncharacterized protein</fullName>
    </submittedName>
</protein>
<dbReference type="Proteomes" id="UP000594454">
    <property type="component" value="Chromosome 6"/>
</dbReference>
<sequence length="295" mass="35009">MKITVAVGKAVIATYPTGHNLSLELSVYYPLPTKLEEWYPRRYRERLKMATKKPMVPPKMPMSVKNSLISRIDHDRIYYEGGASYIPGTHWANRAPVLYSAPKYSADRVWINKDYNKFRKRLPFSRNPSFPESIKWGQYLTKEWKPTTQKYRKPIPVKNMLSNYRFAHKFDDNDRSRVSFDEQYLFENNKNFERYYRAHKDRRDLYNYIEQIGKNYGFDLKACILRAICESKRYLLPMGHSLIQDIIRIAFTLPSDRSILDEYSKTQESQECEGAFDERCPFSIIDMALNPDKMK</sequence>
<dbReference type="SMART" id="SM00718">
    <property type="entry name" value="DM4_12"/>
    <property type="match status" value="1"/>
</dbReference>
<evidence type="ECO:0000313" key="2">
    <source>
        <dbReference type="Proteomes" id="UP000594454"/>
    </source>
</evidence>
<dbReference type="InterPro" id="IPR006631">
    <property type="entry name" value="DM4_12"/>
</dbReference>
<dbReference type="OrthoDB" id="8180611at2759"/>
<dbReference type="PANTHER" id="PTHR21253">
    <property type="entry name" value="F-BOX ONLY PROTEIN 11-RELATED"/>
    <property type="match status" value="1"/>
</dbReference>
<dbReference type="Pfam" id="PF07841">
    <property type="entry name" value="DM4_12"/>
    <property type="match status" value="1"/>
</dbReference>
<organism evidence="1 2">
    <name type="scientific">Hermetia illucens</name>
    <name type="common">Black soldier fly</name>
    <dbReference type="NCBI Taxonomy" id="343691"/>
    <lineage>
        <taxon>Eukaryota</taxon>
        <taxon>Metazoa</taxon>
        <taxon>Ecdysozoa</taxon>
        <taxon>Arthropoda</taxon>
        <taxon>Hexapoda</taxon>
        <taxon>Insecta</taxon>
        <taxon>Pterygota</taxon>
        <taxon>Neoptera</taxon>
        <taxon>Endopterygota</taxon>
        <taxon>Diptera</taxon>
        <taxon>Brachycera</taxon>
        <taxon>Stratiomyomorpha</taxon>
        <taxon>Stratiomyidae</taxon>
        <taxon>Hermetiinae</taxon>
        <taxon>Hermetia</taxon>
    </lineage>
</organism>
<reference evidence="1 2" key="1">
    <citation type="submission" date="2020-11" db="EMBL/GenBank/DDBJ databases">
        <authorList>
            <person name="Wallbank WR R."/>
            <person name="Pardo Diaz C."/>
            <person name="Kozak K."/>
            <person name="Martin S."/>
            <person name="Jiggins C."/>
            <person name="Moest M."/>
            <person name="Warren A I."/>
            <person name="Generalovic N T."/>
            <person name="Byers J.R.P. K."/>
            <person name="Montejo-Kovacevich G."/>
            <person name="Yen C E."/>
        </authorList>
    </citation>
    <scope>NUCLEOTIDE SEQUENCE [LARGE SCALE GENOMIC DNA]</scope>
</reference>
<gene>
    <name evidence="1" type="ORF">HERILL_LOCUS14721</name>
</gene>
<dbReference type="AlphaFoldDB" id="A0A7R8Z0G0"/>
<accession>A0A7R8Z0G0</accession>
<dbReference type="PANTHER" id="PTHR21253:SF0">
    <property type="entry name" value="F-BOX ONLY PROTEIN 11-RELATED"/>
    <property type="match status" value="1"/>
</dbReference>